<proteinExistence type="predicted"/>
<dbReference type="EMBL" id="LCFQ01000013">
    <property type="protein sequence ID" value="KKS97070.1"/>
    <property type="molecule type" value="Genomic_DNA"/>
</dbReference>
<dbReference type="STRING" id="1618578.UV74_C0013G0192"/>
<dbReference type="Proteomes" id="UP000034090">
    <property type="component" value="Unassembled WGS sequence"/>
</dbReference>
<evidence type="ECO:0000313" key="2">
    <source>
        <dbReference type="Proteomes" id="UP000034090"/>
    </source>
</evidence>
<reference evidence="1 2" key="1">
    <citation type="journal article" date="2015" name="Nature">
        <title>rRNA introns, odd ribosomes, and small enigmatic genomes across a large radiation of phyla.</title>
        <authorList>
            <person name="Brown C.T."/>
            <person name="Hug L.A."/>
            <person name="Thomas B.C."/>
            <person name="Sharon I."/>
            <person name="Castelle C.J."/>
            <person name="Singh A."/>
            <person name="Wilkins M.J."/>
            <person name="Williams K.H."/>
            <person name="Banfield J.F."/>
        </authorList>
    </citation>
    <scope>NUCLEOTIDE SEQUENCE [LARGE SCALE GENOMIC DNA]</scope>
</reference>
<protein>
    <submittedName>
        <fullName evidence="1">Uncharacterized protein</fullName>
    </submittedName>
</protein>
<evidence type="ECO:0000313" key="1">
    <source>
        <dbReference type="EMBL" id="KKS97070.1"/>
    </source>
</evidence>
<dbReference type="AlphaFoldDB" id="A0A0G1DGR9"/>
<gene>
    <name evidence="1" type="ORF">UV74_C0013G0192</name>
</gene>
<accession>A0A0G1DGR9</accession>
<comment type="caution">
    <text evidence="1">The sequence shown here is derived from an EMBL/GenBank/DDBJ whole genome shotgun (WGS) entry which is preliminary data.</text>
</comment>
<name>A0A0G1DGR9_9BACT</name>
<dbReference type="PATRIC" id="fig|1618578.3.peg.541"/>
<organism evidence="1 2">
    <name type="scientific">Candidatus Woesebacteria bacterium GW2011_GWB1_43_14</name>
    <dbReference type="NCBI Taxonomy" id="1618578"/>
    <lineage>
        <taxon>Bacteria</taxon>
        <taxon>Candidatus Woeseibacteriota</taxon>
    </lineage>
</organism>
<sequence length="71" mass="8423">MSVRVLDLVTKNPPIDAQTLRQAHPKLDPRSLVLEVTRRSGARQMLEMSDWNEYSKLVKKYRKRDPVLYQR</sequence>